<evidence type="ECO:0000256" key="1">
    <source>
        <dbReference type="SAM" id="MobiDB-lite"/>
    </source>
</evidence>
<evidence type="ECO:0000259" key="3">
    <source>
        <dbReference type="PROSITE" id="PS50206"/>
    </source>
</evidence>
<feature type="compositionally biased region" description="Polar residues" evidence="1">
    <location>
        <begin position="674"/>
        <end position="686"/>
    </location>
</feature>
<proteinExistence type="predicted"/>
<dbReference type="InterPro" id="IPR036873">
    <property type="entry name" value="Rhodanese-like_dom_sf"/>
</dbReference>
<dbReference type="Proteomes" id="UP000515697">
    <property type="component" value="Chromosome PVSEL_14"/>
</dbReference>
<dbReference type="InterPro" id="IPR001763">
    <property type="entry name" value="Rhodanese-like_dom"/>
</dbReference>
<dbReference type="PROSITE" id="PS50086">
    <property type="entry name" value="TBC_RABGAP"/>
    <property type="match status" value="1"/>
</dbReference>
<evidence type="ECO:0000313" key="5">
    <source>
        <dbReference type="Proteomes" id="UP000515697"/>
    </source>
</evidence>
<feature type="compositionally biased region" description="Basic and acidic residues" evidence="1">
    <location>
        <begin position="701"/>
        <end position="714"/>
    </location>
</feature>
<sequence length="1676" mass="199739">MKKDKIKEKYIKLLFNEVENEKLEEYFENYEYNFASINYDIYVFNKKFYKLKNFNENLKKELLLYLFRFNFYVPRIIRRIIFKRLLIHDESKDTANFNYKVYLLLSFLKNPNINEATQKTVDLDVFRTRIDKQNEKTIYFFNIFLNYACSHFQFKYKQGLNEVLALFFHLKGKCFNMIDVYFCFQNFVQRFLKEFYYDDEFFFLQISFYLFKILIKYHDPALSEILENNKMNPEIYAASWFLTLFASKSDLEILNSIYLIFLLERNPFFFFFFSLALLILHRNVFMCVDSSNLPELLSKINIFDKIFLKKVWSLGKYLEKNTPVSFTHKLFFIKNILIYLTNENSAENDNKKNLLLNFFKSIDYMSINSYEIIKNISLGNNNYIFLDIRPDRHFKNFHLKNSISIDFENNYEDIIKRSMNIKKTKKKENKIQKNILYICYILKKYDNHEIGYNYLLLLSFLLCSKYNKKISISYDDNIILKKINNQVPSSSNDLTFDTLKWENKMRRNKKQRNNKMKKKTDERKLEGMKKRDNINIGNNSKKKNTEIDNILHLEENKVVDLNLFFFNLYKNKKSYSRQNKMINIDNNSRKKRINKNDPVKNILEPLKYINIINYIREKKVKDLKSYYSDDDAVVDKFSLTCYHVKKQLNEKIEKENKKNGRKMLEPIKKEKNTHNNSLINNFSIDENNNDSEISKHKKCFTNKDEENMNDKKNGDTNYRSNSSSSSFTSSKSNNERKKSDEIADPKLNISSFSLYVLIKEKVLKYEELLKVSFENILSSDKEVLILYDDDLNNSKYVRTLYYYLLYTYKIRKVSIIEGGINSYHTLIENDSLFKQIEKNTINGRVVEDTIENNNYEDHLNFYLNYYNFLKDENVLQYCFHQPNVCYLCNYPIFQKKFVDDFFSEIYNDYPIFEEVYYFLTCENICINLLSFYDLIIRKKKTEKIKYDKKNNSDGALSHFSKIFNYIKKKKEPSSLSIPSSTWTKDGVSYNDRYNVGVEKDNGSLFSNKKNNFLTNKNYFSLNYYLDYYYKKGKTDFPFDPANQHNGCETEMSKNEDMNNLGTYYNLREKINEKYLYDHEENQKKSDERIHSANIYAYRNSRNFEMDNKYMERNEILNKNGNEQMYEEKRKGSSFDENSINEKMSNLPMFTNNIDKKSITDLDIYNIYSYIDVVCYSSLLEKCSDDYKDENIYNEKNPKKKNSCKVFNCFISYVYQPIIPHNIRSNNIINNFVEYVKYYKSTISNINNNNIATDPNLYLNCNKLDPKLFLNIPYLPYTNFRQSKYEYHKDNPKQSIEKEDTSSKRNSNSTSVDDDSKNNLGKSEGTNINDSDLQNSKAYNDLLNNSILNNTWIKNKPDLSSCKLMIYDNLLILYGTPYICDTDIIVRNLNEVSTAESDINDKKKENLCSEESYTNNLIKNVVSSEMKNANGKDKINDTKENGEKESMPTNLDIGTRNFLKENEKYRNKKGDKSIHLNSCDDRLEKVIIHKYKDVKKKDVLFNIDCYKLNSIDINWANISNHIFHSITNEHISDIYDYYQSYFNLSKSNMPSKEIIYSSSSLSSSNLISHIPDEQDYSFSDYHNLYSKNLKEKNNINKTEIFHYKNVKIDAVNIYAIFDIRSIYKITTKRMLGKTLYFYFKINESTPLMALNFENDAEMQSCVCSVKEVHTMLSKEKK</sequence>
<dbReference type="SMART" id="SM00164">
    <property type="entry name" value="TBC"/>
    <property type="match status" value="1"/>
</dbReference>
<dbReference type="VEuPathDB" id="PlasmoDB:PVVCY_1404680"/>
<feature type="region of interest" description="Disordered" evidence="1">
    <location>
        <begin position="652"/>
        <end position="686"/>
    </location>
</feature>
<dbReference type="GO" id="GO:0005096">
    <property type="term" value="F:GTPase activator activity"/>
    <property type="evidence" value="ECO:0007669"/>
    <property type="project" value="TreeGrafter"/>
</dbReference>
<dbReference type="Pfam" id="PF00566">
    <property type="entry name" value="RabGAP-TBC"/>
    <property type="match status" value="1"/>
</dbReference>
<feature type="compositionally biased region" description="Basic and acidic residues" evidence="1">
    <location>
        <begin position="1285"/>
        <end position="1302"/>
    </location>
</feature>
<dbReference type="PROSITE" id="PS50206">
    <property type="entry name" value="RHODANESE_3"/>
    <property type="match status" value="1"/>
</dbReference>
<evidence type="ECO:0000313" key="4">
    <source>
        <dbReference type="EMBL" id="CAD2114042.1"/>
    </source>
</evidence>
<organism evidence="4 5">
    <name type="scientific">Plasmodium vinckei</name>
    <dbReference type="NCBI Taxonomy" id="5860"/>
    <lineage>
        <taxon>Eukaryota</taxon>
        <taxon>Sar</taxon>
        <taxon>Alveolata</taxon>
        <taxon>Apicomplexa</taxon>
        <taxon>Aconoidasida</taxon>
        <taxon>Haemosporida</taxon>
        <taxon>Plasmodiidae</taxon>
        <taxon>Plasmodium</taxon>
        <taxon>Plasmodium (Vinckeia)</taxon>
    </lineage>
</organism>
<evidence type="ECO:0000259" key="2">
    <source>
        <dbReference type="PROSITE" id="PS50086"/>
    </source>
</evidence>
<feature type="domain" description="Rab-GAP TBC" evidence="2">
    <location>
        <begin position="72"/>
        <end position="265"/>
    </location>
</feature>
<dbReference type="SUPFAM" id="SSF52821">
    <property type="entry name" value="Rhodanese/Cell cycle control phosphatase"/>
    <property type="match status" value="1"/>
</dbReference>
<dbReference type="InterPro" id="IPR035969">
    <property type="entry name" value="Rab-GAP_TBC_sf"/>
</dbReference>
<dbReference type="InterPro" id="IPR000195">
    <property type="entry name" value="Rab-GAP-TBC_dom"/>
</dbReference>
<name>A0A6V7TJ47_PLAVN</name>
<dbReference type="SUPFAM" id="SSF47923">
    <property type="entry name" value="Ypt/Rab-GAP domain of gyp1p"/>
    <property type="match status" value="2"/>
</dbReference>
<dbReference type="EMBL" id="LR865435">
    <property type="protein sequence ID" value="CAD2114042.1"/>
    <property type="molecule type" value="Genomic_DNA"/>
</dbReference>
<feature type="region of interest" description="Disordered" evidence="1">
    <location>
        <begin position="699"/>
        <end position="739"/>
    </location>
</feature>
<accession>A0A6V7TJ47</accession>
<feature type="domain" description="Rhodanese" evidence="3">
    <location>
        <begin position="379"/>
        <end position="409"/>
    </location>
</feature>
<feature type="region of interest" description="Disordered" evidence="1">
    <location>
        <begin position="1285"/>
        <end position="1333"/>
    </location>
</feature>
<gene>
    <name evidence="4" type="ORF">PVSEL_1404780</name>
</gene>
<feature type="compositionally biased region" description="Low complexity" evidence="1">
    <location>
        <begin position="720"/>
        <end position="732"/>
    </location>
</feature>
<dbReference type="VEuPathDB" id="PlasmoDB:PVBDA_1404720"/>
<dbReference type="Gene3D" id="1.10.472.80">
    <property type="entry name" value="Ypt/Rab-GAP domain of gyp1p, domain 3"/>
    <property type="match status" value="1"/>
</dbReference>
<dbReference type="VEuPathDB" id="PlasmoDB:PVLDE_1404540"/>
<feature type="compositionally biased region" description="Polar residues" evidence="1">
    <location>
        <begin position="1317"/>
        <end position="1333"/>
    </location>
</feature>
<protein>
    <submittedName>
        <fullName evidence="4">Uncharacterized protein</fullName>
    </submittedName>
</protein>
<reference evidence="4 5" key="1">
    <citation type="submission" date="2020-08" db="EMBL/GenBank/DDBJ databases">
        <authorList>
            <person name="Ramaprasad A."/>
        </authorList>
    </citation>
    <scope>NUCLEOTIDE SEQUENCE [LARGE SCALE GENOMIC DNA]</scope>
</reference>
<feature type="compositionally biased region" description="Basic and acidic residues" evidence="1">
    <location>
        <begin position="652"/>
        <end position="673"/>
    </location>
</feature>
<dbReference type="PANTHER" id="PTHR22957">
    <property type="entry name" value="TBC1 DOMAIN FAMILY MEMBER GTPASE-ACTIVATING PROTEIN"/>
    <property type="match status" value="1"/>
</dbReference>
<dbReference type="VEuPathDB" id="PlasmoDB:PVPCR_1404790"/>
<dbReference type="VEuPathDB" id="PlasmoDB:PVSEL_1404780"/>